<dbReference type="EMBL" id="FZOT01000003">
    <property type="protein sequence ID" value="SNS54947.1"/>
    <property type="molecule type" value="Genomic_DNA"/>
</dbReference>
<evidence type="ECO:0000313" key="2">
    <source>
        <dbReference type="Proteomes" id="UP000198284"/>
    </source>
</evidence>
<organism evidence="1 2">
    <name type="scientific">Noviherbaspirillum humi</name>
    <dbReference type="NCBI Taxonomy" id="1688639"/>
    <lineage>
        <taxon>Bacteria</taxon>
        <taxon>Pseudomonadati</taxon>
        <taxon>Pseudomonadota</taxon>
        <taxon>Betaproteobacteria</taxon>
        <taxon>Burkholderiales</taxon>
        <taxon>Oxalobacteraceae</taxon>
        <taxon>Noviherbaspirillum</taxon>
    </lineage>
</organism>
<evidence type="ECO:0000313" key="1">
    <source>
        <dbReference type="EMBL" id="SNS54947.1"/>
    </source>
</evidence>
<dbReference type="SUPFAM" id="SSF52172">
    <property type="entry name" value="CheY-like"/>
    <property type="match status" value="1"/>
</dbReference>
<dbReference type="Gene3D" id="3.40.50.2300">
    <property type="match status" value="1"/>
</dbReference>
<gene>
    <name evidence="1" type="ORF">SAMN06265795_103309</name>
</gene>
<reference evidence="1 2" key="1">
    <citation type="submission" date="2017-06" db="EMBL/GenBank/DDBJ databases">
        <authorList>
            <person name="Kim H.J."/>
            <person name="Triplett B.A."/>
        </authorList>
    </citation>
    <scope>NUCLEOTIDE SEQUENCE [LARGE SCALE GENOMIC DNA]</scope>
    <source>
        <strain evidence="1 2">U15</strain>
    </source>
</reference>
<dbReference type="InterPro" id="IPR011006">
    <property type="entry name" value="CheY-like_superfamily"/>
</dbReference>
<dbReference type="RefSeq" id="WP_089398789.1">
    <property type="nucleotide sequence ID" value="NZ_FZOT01000003.1"/>
</dbReference>
<proteinExistence type="predicted"/>
<keyword evidence="2" id="KW-1185">Reference proteome</keyword>
<protein>
    <submittedName>
        <fullName evidence="1">Response regulator receiver domain-containing protein</fullName>
    </submittedName>
</protein>
<name>A0A239FDN6_9BURK</name>
<dbReference type="AlphaFoldDB" id="A0A239FDN6"/>
<dbReference type="Proteomes" id="UP000198284">
    <property type="component" value="Unassembled WGS sequence"/>
</dbReference>
<accession>A0A239FDN6</accession>
<sequence>MIVAQIVNDYHLTVAQTRYQQLLGLAETNVGTGKALVVNDQPDVLEILKRTRDINVLFSDMVMPDINGVVLAQEACKLVPGIKVVLASVYPATELNEETPASAAFSSSARRIGWRRSCGSCGRWIELPLVSLTESGGRRYAAA</sequence>